<dbReference type="InterPro" id="IPR015943">
    <property type="entry name" value="WD40/YVTN_repeat-like_dom_sf"/>
</dbReference>
<proteinExistence type="inferred from homology"/>
<dbReference type="eggNOG" id="KOG0646">
    <property type="taxonomic scope" value="Eukaryota"/>
</dbReference>
<keyword evidence="10" id="KW-1185">Reference proteome</keyword>
<organism evidence="9 10">
    <name type="scientific">Sphaerulina musiva (strain SO2202)</name>
    <name type="common">Poplar stem canker fungus</name>
    <name type="synonym">Septoria musiva</name>
    <dbReference type="NCBI Taxonomy" id="692275"/>
    <lineage>
        <taxon>Eukaryota</taxon>
        <taxon>Fungi</taxon>
        <taxon>Dikarya</taxon>
        <taxon>Ascomycota</taxon>
        <taxon>Pezizomycotina</taxon>
        <taxon>Dothideomycetes</taxon>
        <taxon>Dothideomycetidae</taxon>
        <taxon>Mycosphaerellales</taxon>
        <taxon>Mycosphaerellaceae</taxon>
        <taxon>Sphaerulina</taxon>
    </lineage>
</organism>
<keyword evidence="4" id="KW-0677">Repeat</keyword>
<accession>M3BPB8</accession>
<dbReference type="Pfam" id="PF00400">
    <property type="entry name" value="WD40"/>
    <property type="match status" value="2"/>
</dbReference>
<dbReference type="HOGENOM" id="CLU_025946_1_0_1"/>
<dbReference type="GeneID" id="27904993"/>
<dbReference type="PANTHER" id="PTHR18763">
    <property type="entry name" value="WD-REPEAT PROTEIN 18"/>
    <property type="match status" value="1"/>
</dbReference>
<evidence type="ECO:0000256" key="6">
    <source>
        <dbReference type="RuleBase" id="RU369067"/>
    </source>
</evidence>
<dbReference type="PROSITE" id="PS50082">
    <property type="entry name" value="WD_REPEATS_2"/>
    <property type="match status" value="1"/>
</dbReference>
<dbReference type="InterPro" id="IPR045227">
    <property type="entry name" value="WDR18/Ipi3/RID3"/>
</dbReference>
<dbReference type="OMA" id="VTNLHML"/>
<sequence>MLTEHFIASIGVPTKAPGTNVAKDAAIFLHEFQPFSQQRAVFKKSATSPNCLAVSDTHIFAAQADKGVVHVYNREKGNQEATVPFTERISSITLACDDTVLILGTVDGRIFLWETCTGRQVTTNQAHLQAVTVLAVDATSNFLLSASKDATIHVWSIPHLLSFANTGGVSPLRTFSSHHAAITGLKLGHGSFHLNFAVSISTDRTCLVWDYRTGNTLRTYLLPGIPLSAALDPADRAVYIGYEDGNIQMLDLYASPVGGLDAVQNGQAALEPVQPSASLQWKLPEPSHGAALSLDVSYDGSTVLSGHVSGAVLSWDVARGSFVANLTPLPLPASASNVIFLPVSGHFGSNPRNPKIRISEIVKPKFGAFDASETGALPGDYAAHVQLLSEMGQEATSFQCALTAPTFPATLLDEGLEELANWGKVPKQLSANVDVDGDDYMAFDDGKHGTAQDKIRDENKQLKSELESLRKVMRKSFEKVEKLSEENRTLLKREQKRLKASADKQSNGVHADSEDTSD</sequence>
<keyword evidence="6" id="KW-0539">Nucleus</keyword>
<evidence type="ECO:0000256" key="5">
    <source>
        <dbReference type="PROSITE-ProRule" id="PRU00221"/>
    </source>
</evidence>
<dbReference type="InterPro" id="IPR036322">
    <property type="entry name" value="WD40_repeat_dom_sf"/>
</dbReference>
<dbReference type="SUPFAM" id="SSF50978">
    <property type="entry name" value="WD40 repeat-like"/>
    <property type="match status" value="1"/>
</dbReference>
<dbReference type="STRING" id="692275.M3BPB8"/>
<feature type="region of interest" description="Disordered" evidence="8">
    <location>
        <begin position="494"/>
        <end position="518"/>
    </location>
</feature>
<dbReference type="Proteomes" id="UP000016931">
    <property type="component" value="Unassembled WGS sequence"/>
</dbReference>
<dbReference type="PROSITE" id="PS50294">
    <property type="entry name" value="WD_REPEATS_REGION"/>
    <property type="match status" value="1"/>
</dbReference>
<dbReference type="SMART" id="SM00320">
    <property type="entry name" value="WD40"/>
    <property type="match status" value="6"/>
</dbReference>
<evidence type="ECO:0000256" key="2">
    <source>
        <dbReference type="ARBA" id="ARBA00010143"/>
    </source>
</evidence>
<gene>
    <name evidence="9" type="ORF">SEPMUDRAFT_159565</name>
</gene>
<keyword evidence="3 5" id="KW-0853">WD repeat</keyword>
<reference evidence="9 10" key="1">
    <citation type="journal article" date="2012" name="PLoS Pathog.">
        <title>Diverse lifestyles and strategies of plant pathogenesis encoded in the genomes of eighteen Dothideomycetes fungi.</title>
        <authorList>
            <person name="Ohm R.A."/>
            <person name="Feau N."/>
            <person name="Henrissat B."/>
            <person name="Schoch C.L."/>
            <person name="Horwitz B.A."/>
            <person name="Barry K.W."/>
            <person name="Condon B.J."/>
            <person name="Copeland A.C."/>
            <person name="Dhillon B."/>
            <person name="Glaser F."/>
            <person name="Hesse C.N."/>
            <person name="Kosti I."/>
            <person name="LaButti K."/>
            <person name="Lindquist E.A."/>
            <person name="Lucas S."/>
            <person name="Salamov A.A."/>
            <person name="Bradshaw R.E."/>
            <person name="Ciuffetti L."/>
            <person name="Hamelin R.C."/>
            <person name="Kema G.H.J."/>
            <person name="Lawrence C."/>
            <person name="Scott J.A."/>
            <person name="Spatafora J.W."/>
            <person name="Turgeon B.G."/>
            <person name="de Wit P.J.G.M."/>
            <person name="Zhong S."/>
            <person name="Goodwin S.B."/>
            <person name="Grigoriev I.V."/>
        </authorList>
    </citation>
    <scope>NUCLEOTIDE SEQUENCE [LARGE SCALE GENOMIC DNA]</scope>
    <source>
        <strain evidence="9 10">SO2202</strain>
    </source>
</reference>
<dbReference type="OrthoDB" id="756370at2759"/>
<dbReference type="EMBL" id="KB456272">
    <property type="protein sequence ID" value="EMF08013.1"/>
    <property type="molecule type" value="Genomic_DNA"/>
</dbReference>
<dbReference type="GO" id="GO:0005656">
    <property type="term" value="C:nuclear pre-replicative complex"/>
    <property type="evidence" value="ECO:0007669"/>
    <property type="project" value="TreeGrafter"/>
</dbReference>
<evidence type="ECO:0000256" key="4">
    <source>
        <dbReference type="ARBA" id="ARBA00022737"/>
    </source>
</evidence>
<keyword evidence="6" id="KW-0698">rRNA processing</keyword>
<dbReference type="PANTHER" id="PTHR18763:SF0">
    <property type="entry name" value="WD REPEAT-CONTAINING PROTEIN 18"/>
    <property type="match status" value="1"/>
</dbReference>
<dbReference type="GO" id="GO:0120330">
    <property type="term" value="C:rixosome complex"/>
    <property type="evidence" value="ECO:0007669"/>
    <property type="project" value="UniProtKB-UniRule"/>
</dbReference>
<name>M3BPB8_SPHMS</name>
<keyword evidence="7" id="KW-0175">Coiled coil</keyword>
<comment type="similarity">
    <text evidence="2 6">Belongs to the WD repeat IPI3/WDR18 family.</text>
</comment>
<evidence type="ECO:0000313" key="10">
    <source>
        <dbReference type="Proteomes" id="UP000016931"/>
    </source>
</evidence>
<dbReference type="GO" id="GO:0006261">
    <property type="term" value="P:DNA-templated DNA replication"/>
    <property type="evidence" value="ECO:0007669"/>
    <property type="project" value="TreeGrafter"/>
</dbReference>
<dbReference type="InterPro" id="IPR001680">
    <property type="entry name" value="WD40_rpt"/>
</dbReference>
<dbReference type="Gene3D" id="2.130.10.10">
    <property type="entry name" value="YVTN repeat-like/Quinoprotein amine dehydrogenase"/>
    <property type="match status" value="2"/>
</dbReference>
<evidence type="ECO:0000256" key="3">
    <source>
        <dbReference type="ARBA" id="ARBA00022574"/>
    </source>
</evidence>
<dbReference type="AlphaFoldDB" id="M3BPB8"/>
<feature type="coiled-coil region" evidence="7">
    <location>
        <begin position="452"/>
        <end position="493"/>
    </location>
</feature>
<evidence type="ECO:0000313" key="9">
    <source>
        <dbReference type="EMBL" id="EMF08013.1"/>
    </source>
</evidence>
<evidence type="ECO:0000256" key="8">
    <source>
        <dbReference type="SAM" id="MobiDB-lite"/>
    </source>
</evidence>
<feature type="repeat" description="WD" evidence="5">
    <location>
        <begin position="124"/>
        <end position="157"/>
    </location>
</feature>
<evidence type="ECO:0000256" key="1">
    <source>
        <dbReference type="ARBA" id="ARBA00002355"/>
    </source>
</evidence>
<dbReference type="GO" id="GO:0006364">
    <property type="term" value="P:rRNA processing"/>
    <property type="evidence" value="ECO:0007669"/>
    <property type="project" value="UniProtKB-UniRule"/>
</dbReference>
<comment type="subunit">
    <text evidence="6">Component of the RIX1 complex, composed of IPI1, RIX1/IPI2 and IPI3 in a 1:2:2 stoichiometry. The complex interacts (via RIX1) with MDN1 (via its hexameric AAA ATPase ring) and the pre-60S ribosome particles.</text>
</comment>
<comment type="function">
    <text evidence="1 6">Component of the RIX1 complex required for processing of ITS2 sequences from 35S pre-rRNA.</text>
</comment>
<evidence type="ECO:0000256" key="7">
    <source>
        <dbReference type="SAM" id="Coils"/>
    </source>
</evidence>
<protein>
    <recommendedName>
        <fullName evidence="6">Pre-rRNA-processing protein IPI3</fullName>
    </recommendedName>
</protein>
<dbReference type="RefSeq" id="XP_016756134.1">
    <property type="nucleotide sequence ID" value="XM_016907856.1"/>
</dbReference>
<dbReference type="FunFam" id="2.130.10.10:FF:000929">
    <property type="entry name" value="Ribosomal assembly complex component Ipi3"/>
    <property type="match status" value="1"/>
</dbReference>
<comment type="subcellular location">
    <subcellularLocation>
        <location evidence="6">Nucleus</location>
    </subcellularLocation>
</comment>